<proteinExistence type="predicted"/>
<feature type="compositionally biased region" description="Polar residues" evidence="1">
    <location>
        <begin position="38"/>
        <end position="53"/>
    </location>
</feature>
<name>A0A2P6RBW6_ROSCH</name>
<dbReference type="PANTHER" id="PTHR34207:SF2">
    <property type="entry name" value="PROTEIN BIC1"/>
    <property type="match status" value="1"/>
</dbReference>
<comment type="caution">
    <text evidence="2">The sequence shown here is derived from an EMBL/GenBank/DDBJ whole genome shotgun (WGS) entry which is preliminary data.</text>
</comment>
<organism evidence="2 3">
    <name type="scientific">Rosa chinensis</name>
    <name type="common">China rose</name>
    <dbReference type="NCBI Taxonomy" id="74649"/>
    <lineage>
        <taxon>Eukaryota</taxon>
        <taxon>Viridiplantae</taxon>
        <taxon>Streptophyta</taxon>
        <taxon>Embryophyta</taxon>
        <taxon>Tracheophyta</taxon>
        <taxon>Spermatophyta</taxon>
        <taxon>Magnoliopsida</taxon>
        <taxon>eudicotyledons</taxon>
        <taxon>Gunneridae</taxon>
        <taxon>Pentapetalae</taxon>
        <taxon>rosids</taxon>
        <taxon>fabids</taxon>
        <taxon>Rosales</taxon>
        <taxon>Rosaceae</taxon>
        <taxon>Rosoideae</taxon>
        <taxon>Rosoideae incertae sedis</taxon>
        <taxon>Rosa</taxon>
    </lineage>
</organism>
<dbReference type="AlphaFoldDB" id="A0A2P6RBW6"/>
<gene>
    <name evidence="2" type="ORF">RchiOBHm_Chr3g0473581</name>
</gene>
<dbReference type="Gramene" id="PRQ43924">
    <property type="protein sequence ID" value="PRQ43924"/>
    <property type="gene ID" value="RchiOBHm_Chr3g0473581"/>
</dbReference>
<accession>A0A2P6RBW6</accession>
<evidence type="ECO:0000256" key="1">
    <source>
        <dbReference type="SAM" id="MobiDB-lite"/>
    </source>
</evidence>
<protein>
    <submittedName>
        <fullName evidence="2">Uncharacterized protein</fullName>
    </submittedName>
</protein>
<dbReference type="CDD" id="cd22645">
    <property type="entry name" value="BIC1_CID"/>
    <property type="match status" value="1"/>
</dbReference>
<dbReference type="OMA" id="HQVPLEK"/>
<dbReference type="OrthoDB" id="672067at2759"/>
<keyword evidence="3" id="KW-1185">Reference proteome</keyword>
<dbReference type="PANTHER" id="PTHR34207">
    <property type="entry name" value="PROTEIN BIC1"/>
    <property type="match status" value="1"/>
</dbReference>
<reference evidence="2 3" key="1">
    <citation type="journal article" date="2018" name="Nat. Genet.">
        <title>The Rosa genome provides new insights in the design of modern roses.</title>
        <authorList>
            <person name="Bendahmane M."/>
        </authorList>
    </citation>
    <scope>NUCLEOTIDE SEQUENCE [LARGE SCALE GENOMIC DNA]</scope>
    <source>
        <strain evidence="3">cv. Old Blush</strain>
    </source>
</reference>
<evidence type="ECO:0000313" key="2">
    <source>
        <dbReference type="EMBL" id="PRQ43924.1"/>
    </source>
</evidence>
<evidence type="ECO:0000313" key="3">
    <source>
        <dbReference type="Proteomes" id="UP000238479"/>
    </source>
</evidence>
<dbReference type="Proteomes" id="UP000238479">
    <property type="component" value="Chromosome 3"/>
</dbReference>
<dbReference type="GO" id="GO:0009785">
    <property type="term" value="P:blue light signaling pathway"/>
    <property type="evidence" value="ECO:0007669"/>
    <property type="project" value="InterPro"/>
</dbReference>
<feature type="region of interest" description="Disordered" evidence="1">
    <location>
        <begin position="18"/>
        <end position="69"/>
    </location>
</feature>
<dbReference type="EMBL" id="PDCK01000041">
    <property type="protein sequence ID" value="PRQ43924.1"/>
    <property type="molecule type" value="Genomic_DNA"/>
</dbReference>
<dbReference type="InterPro" id="IPR040374">
    <property type="entry name" value="BIC"/>
</dbReference>
<feature type="compositionally biased region" description="Polar residues" evidence="1">
    <location>
        <begin position="18"/>
        <end position="27"/>
    </location>
</feature>
<sequence length="175" mass="19478">MKEKASLLKMAHQLQVSLVPNSQTSPSLPLLQAKESIISESQSDSTTEQGSTSPKRDQDNEEEIESAWSRNEEITILGLASTQVGAAEEPSKGYDDVLAVAEDSGRERLRKHRVEVAGQVWIPDIWGQEEFLKDWADCTVFDDSLFPNGIMSARSALIEEGRRGTSCRLRIENRC</sequence>
<dbReference type="STRING" id="74649.A0A2P6RBW6"/>